<gene>
    <name evidence="1" type="ORF">ACFLIM_42490</name>
</gene>
<dbReference type="EMBL" id="JBICRM010000040">
    <property type="protein sequence ID" value="MFG1709855.1"/>
    <property type="molecule type" value="Genomic_DNA"/>
</dbReference>
<sequence length="40" mass="4796">MQIAHPQRAFLPVLVRRQAHYLTNRMAQHMGFYVISTKRQ</sequence>
<evidence type="ECO:0000313" key="1">
    <source>
        <dbReference type="EMBL" id="MFG1709855.1"/>
    </source>
</evidence>
<organism evidence="1 2">
    <name type="scientific">Nonomuraea marmarensis</name>
    <dbReference type="NCBI Taxonomy" id="3351344"/>
    <lineage>
        <taxon>Bacteria</taxon>
        <taxon>Bacillati</taxon>
        <taxon>Actinomycetota</taxon>
        <taxon>Actinomycetes</taxon>
        <taxon>Streptosporangiales</taxon>
        <taxon>Streptosporangiaceae</taxon>
        <taxon>Nonomuraea</taxon>
    </lineage>
</organism>
<protein>
    <submittedName>
        <fullName evidence="1">Uncharacterized protein</fullName>
    </submittedName>
</protein>
<dbReference type="Proteomes" id="UP001603978">
    <property type="component" value="Unassembled WGS sequence"/>
</dbReference>
<comment type="caution">
    <text evidence="1">The sequence shown here is derived from an EMBL/GenBank/DDBJ whole genome shotgun (WGS) entry which is preliminary data.</text>
</comment>
<dbReference type="RefSeq" id="WP_393175072.1">
    <property type="nucleotide sequence ID" value="NZ_JBICRM010000040.1"/>
</dbReference>
<name>A0ABW7AR75_9ACTN</name>
<proteinExistence type="predicted"/>
<reference evidence="1 2" key="1">
    <citation type="submission" date="2024-10" db="EMBL/GenBank/DDBJ databases">
        <authorList>
            <person name="Topkara A.R."/>
            <person name="Saygin H."/>
        </authorList>
    </citation>
    <scope>NUCLEOTIDE SEQUENCE [LARGE SCALE GENOMIC DNA]</scope>
    <source>
        <strain evidence="1 2">M3C6</strain>
    </source>
</reference>
<keyword evidence="2" id="KW-1185">Reference proteome</keyword>
<evidence type="ECO:0000313" key="2">
    <source>
        <dbReference type="Proteomes" id="UP001603978"/>
    </source>
</evidence>
<accession>A0ABW7AR75</accession>